<accession>A0A4V6WQR9</accession>
<evidence type="ECO:0000256" key="7">
    <source>
        <dbReference type="SAM" id="MobiDB-lite"/>
    </source>
</evidence>
<keyword evidence="4" id="KW-0479">Metal-binding</keyword>
<keyword evidence="10" id="KW-1185">Reference proteome</keyword>
<dbReference type="PIRSF" id="PIRSF037420">
    <property type="entry name" value="PQQ_syn_pqqE"/>
    <property type="match status" value="1"/>
</dbReference>
<organism evidence="9 10">
    <name type="scientific">Polyangium fumosum</name>
    <dbReference type="NCBI Taxonomy" id="889272"/>
    <lineage>
        <taxon>Bacteria</taxon>
        <taxon>Pseudomonadati</taxon>
        <taxon>Myxococcota</taxon>
        <taxon>Polyangia</taxon>
        <taxon>Polyangiales</taxon>
        <taxon>Polyangiaceae</taxon>
        <taxon>Polyangium</taxon>
    </lineage>
</organism>
<dbReference type="RefSeq" id="WP_136930171.1">
    <property type="nucleotide sequence ID" value="NZ_SSMQ01000016.1"/>
</dbReference>
<dbReference type="InterPro" id="IPR017200">
    <property type="entry name" value="PqqE-like"/>
</dbReference>
<sequence length="389" mass="41884">MPLVNARGLRSDEPSCAPEPPWSRPEPFGAWVRLDDRTLLAVDHALAKRLGVPSGQPIDPSAPPRPLEVHLAVNARCHAPCADCYLDARPDGAEPSTEDLRARLVAVRERGASTVAFGGGEPLLRDDLGELAAFARSLGLVPVMTTSGFGLREERAEELCAFAQINVSHDGVGGAYASVRGFDGARIAERAIEILARQKIPVGVNVVLTRRSFEQLEATAERVADLGAGELQLLRYKPQGRAAGIGYFEARLSTTQREALWPAITAIVHRRRLSVRIDCALVPLLSEALAAEPRAAEMLASLGVFGCEAGRHLGGIDVAGRDAPCSFSPSSHEEIERFRAYHANPPEPCASCTLFSVCRGGCQVVSRHATNDFRPDPECPRVRRTEASP</sequence>
<comment type="cofactor">
    <cofactor evidence="1">
        <name>[4Fe-4S] cluster</name>
        <dbReference type="ChEBI" id="CHEBI:49883"/>
    </cofactor>
</comment>
<comment type="caution">
    <text evidence="9">The sequence shown here is derived from an EMBL/GenBank/DDBJ whole genome shotgun (WGS) entry which is preliminary data.</text>
</comment>
<evidence type="ECO:0000256" key="2">
    <source>
        <dbReference type="ARBA" id="ARBA00022485"/>
    </source>
</evidence>
<dbReference type="AlphaFoldDB" id="A0A4V6WQR9"/>
<dbReference type="Gene3D" id="3.20.20.70">
    <property type="entry name" value="Aldolase class I"/>
    <property type="match status" value="1"/>
</dbReference>
<dbReference type="GO" id="GO:0051539">
    <property type="term" value="F:4 iron, 4 sulfur cluster binding"/>
    <property type="evidence" value="ECO:0007669"/>
    <property type="project" value="UniProtKB-KW"/>
</dbReference>
<dbReference type="SFLD" id="SFLDG01067">
    <property type="entry name" value="SPASM/twitch_domain_containing"/>
    <property type="match status" value="1"/>
</dbReference>
<keyword evidence="2" id="KW-0004">4Fe-4S</keyword>
<dbReference type="InterPro" id="IPR007197">
    <property type="entry name" value="rSAM"/>
</dbReference>
<feature type="region of interest" description="Disordered" evidence="7">
    <location>
        <begin position="1"/>
        <end position="22"/>
    </location>
</feature>
<feature type="domain" description="Radical SAM core" evidence="8">
    <location>
        <begin position="61"/>
        <end position="276"/>
    </location>
</feature>
<name>A0A4V6WQR9_9BACT</name>
<dbReference type="PANTHER" id="PTHR11228">
    <property type="entry name" value="RADICAL SAM DOMAIN PROTEIN"/>
    <property type="match status" value="1"/>
</dbReference>
<dbReference type="PROSITE" id="PS51918">
    <property type="entry name" value="RADICAL_SAM"/>
    <property type="match status" value="1"/>
</dbReference>
<dbReference type="Pfam" id="PF04055">
    <property type="entry name" value="Radical_SAM"/>
    <property type="match status" value="1"/>
</dbReference>
<evidence type="ECO:0000313" key="10">
    <source>
        <dbReference type="Proteomes" id="UP000309215"/>
    </source>
</evidence>
<keyword evidence="5" id="KW-0408">Iron</keyword>
<evidence type="ECO:0000256" key="4">
    <source>
        <dbReference type="ARBA" id="ARBA00022723"/>
    </source>
</evidence>
<dbReference type="CDD" id="cd01335">
    <property type="entry name" value="Radical_SAM"/>
    <property type="match status" value="1"/>
</dbReference>
<dbReference type="InterPro" id="IPR058240">
    <property type="entry name" value="rSAM_sf"/>
</dbReference>
<dbReference type="SUPFAM" id="SSF102114">
    <property type="entry name" value="Radical SAM enzymes"/>
    <property type="match status" value="1"/>
</dbReference>
<evidence type="ECO:0000256" key="6">
    <source>
        <dbReference type="ARBA" id="ARBA00023014"/>
    </source>
</evidence>
<evidence type="ECO:0000256" key="5">
    <source>
        <dbReference type="ARBA" id="ARBA00023004"/>
    </source>
</evidence>
<dbReference type="OrthoDB" id="9782387at2"/>
<reference evidence="9 10" key="1">
    <citation type="submission" date="2019-04" db="EMBL/GenBank/DDBJ databases">
        <authorList>
            <person name="Li Y."/>
            <person name="Wang J."/>
        </authorList>
    </citation>
    <scope>NUCLEOTIDE SEQUENCE [LARGE SCALE GENOMIC DNA]</scope>
    <source>
        <strain evidence="9 10">DSM 14668</strain>
    </source>
</reference>
<dbReference type="InterPro" id="IPR050377">
    <property type="entry name" value="Radical_SAM_PqqE_MftC-like"/>
</dbReference>
<dbReference type="InterPro" id="IPR013785">
    <property type="entry name" value="Aldolase_TIM"/>
</dbReference>
<evidence type="ECO:0000313" key="9">
    <source>
        <dbReference type="EMBL" id="TKD07575.1"/>
    </source>
</evidence>
<keyword evidence="6" id="KW-0411">Iron-sulfur</keyword>
<dbReference type="EMBL" id="SSMQ01000016">
    <property type="protein sequence ID" value="TKD07575.1"/>
    <property type="molecule type" value="Genomic_DNA"/>
</dbReference>
<keyword evidence="3" id="KW-0949">S-adenosyl-L-methionine</keyword>
<evidence type="ECO:0000256" key="3">
    <source>
        <dbReference type="ARBA" id="ARBA00022691"/>
    </source>
</evidence>
<evidence type="ECO:0000256" key="1">
    <source>
        <dbReference type="ARBA" id="ARBA00001966"/>
    </source>
</evidence>
<dbReference type="GO" id="GO:0003824">
    <property type="term" value="F:catalytic activity"/>
    <property type="evidence" value="ECO:0007669"/>
    <property type="project" value="InterPro"/>
</dbReference>
<dbReference type="Proteomes" id="UP000309215">
    <property type="component" value="Unassembled WGS sequence"/>
</dbReference>
<dbReference type="PANTHER" id="PTHR11228:SF7">
    <property type="entry name" value="PQQA PEPTIDE CYCLASE"/>
    <property type="match status" value="1"/>
</dbReference>
<evidence type="ECO:0000259" key="8">
    <source>
        <dbReference type="PROSITE" id="PS51918"/>
    </source>
</evidence>
<dbReference type="SFLD" id="SFLDS00029">
    <property type="entry name" value="Radical_SAM"/>
    <property type="match status" value="1"/>
</dbReference>
<protein>
    <submittedName>
        <fullName evidence="9">Radical SAM protein</fullName>
    </submittedName>
</protein>
<dbReference type="GO" id="GO:0046872">
    <property type="term" value="F:metal ion binding"/>
    <property type="evidence" value="ECO:0007669"/>
    <property type="project" value="UniProtKB-KW"/>
</dbReference>
<proteinExistence type="predicted"/>
<gene>
    <name evidence="9" type="ORF">E8A74_17575</name>
</gene>